<dbReference type="SUPFAM" id="SSF56935">
    <property type="entry name" value="Porins"/>
    <property type="match status" value="1"/>
</dbReference>
<dbReference type="SUPFAM" id="SSF49464">
    <property type="entry name" value="Carboxypeptidase regulatory domain-like"/>
    <property type="match status" value="1"/>
</dbReference>
<dbReference type="PANTHER" id="PTHR30069:SF40">
    <property type="entry name" value="TONB-DEPENDENT RECEPTOR NMB0964-RELATED"/>
    <property type="match status" value="1"/>
</dbReference>
<evidence type="ECO:0000256" key="6">
    <source>
        <dbReference type="ARBA" id="ARBA00023237"/>
    </source>
</evidence>
<keyword evidence="6" id="KW-0998">Cell outer membrane</keyword>
<dbReference type="Proteomes" id="UP001176429">
    <property type="component" value="Unassembled WGS sequence"/>
</dbReference>
<keyword evidence="9" id="KW-1185">Reference proteome</keyword>
<dbReference type="InterPro" id="IPR037066">
    <property type="entry name" value="Plug_dom_sf"/>
</dbReference>
<dbReference type="PANTHER" id="PTHR30069">
    <property type="entry name" value="TONB-DEPENDENT OUTER MEMBRANE RECEPTOR"/>
    <property type="match status" value="1"/>
</dbReference>
<evidence type="ECO:0000313" key="8">
    <source>
        <dbReference type="EMBL" id="MDO7873261.1"/>
    </source>
</evidence>
<dbReference type="InterPro" id="IPR012910">
    <property type="entry name" value="Plug_dom"/>
</dbReference>
<name>A0ABT9B4R0_9BACT</name>
<dbReference type="Gene3D" id="2.60.40.1120">
    <property type="entry name" value="Carboxypeptidase-like, regulatory domain"/>
    <property type="match status" value="1"/>
</dbReference>
<evidence type="ECO:0000256" key="4">
    <source>
        <dbReference type="ARBA" id="ARBA00022692"/>
    </source>
</evidence>
<dbReference type="InterPro" id="IPR036942">
    <property type="entry name" value="Beta-barrel_TonB_sf"/>
</dbReference>
<comment type="caution">
    <text evidence="8">The sequence shown here is derived from an EMBL/GenBank/DDBJ whole genome shotgun (WGS) entry which is preliminary data.</text>
</comment>
<dbReference type="Gene3D" id="2.40.170.20">
    <property type="entry name" value="TonB-dependent receptor, beta-barrel domain"/>
    <property type="match status" value="1"/>
</dbReference>
<dbReference type="Pfam" id="PF13715">
    <property type="entry name" value="CarbopepD_reg_2"/>
    <property type="match status" value="1"/>
</dbReference>
<sequence>MSLQILAPRPGLRWRVLLLAAGLWAHGLLAWAQAAAGQLSGRVSDHESREALPGATVLLLETQQATQTDPSGAYQLSAPAGLYHVQVRFVGYAVETAEVRLNDVGPAVVRNFQLHPDAVVLKGAEVRGHRADEPNAQATNSLSGAALRQTSGQALGEALQKISGVSAIQTGPSIFKPIIHGLHSNRISILNNGVRQEGQQWGQEHGPEIDPFVASRLTVVKGAASVRYGSDAIGGVVLVEPAALPDSAGTTAEMQLVGASNNGLGAGSAQVQGSPAGLSALRWRVQGTAKRAGTTRSPGYYQQNTGFSEYDYSAGLGWQKDTYGVELFYSHFGTKLGILSSAYTGSYQDLQAAIARDRPYETSGFSYDFGRPYQNISHDLYKLTGFVKTPLGRLSATLAQQQDFREEYDKYNARNQELAARNLPELRYENATTTAELLLEHKPLGNFTGSVGLAGTYQDNTYEFRYFIPFYQNYVAGAFAIEHWERDRWHLEAGLRADYRRLEVRRRLGSGSSSYVQPTEFTYVTPAASLGAIFAADAHFTLRADAGLTRRAPAPNERYSLGVHNAIYEIGFDVANDTLAPGQTSRYLQPETAYNLGLTATWHDNPRLNGELTIYHNRIDDYIYQLPILPAPYTIRGTFPSYRFQQSNASFTGFDATASYAFRPNWQLGAKAAVVIAWNRDQRNYLIYGPADRLELTLRHDLPDRPASRLMGRYAQLSGLGVCRQTRTPGPDYDYAPAPAGYALLGAEIGTTLRLGRTPLTLSLTGANLLNQRYRDYLDRYRYFTDAMGRNVTLRVRMPLAFGSAKKS</sequence>
<dbReference type="InterPro" id="IPR008969">
    <property type="entry name" value="CarboxyPept-like_regulatory"/>
</dbReference>
<accession>A0ABT9B4R0</accession>
<protein>
    <submittedName>
        <fullName evidence="8">TonB-dependent receptor</fullName>
    </submittedName>
</protein>
<evidence type="ECO:0000256" key="5">
    <source>
        <dbReference type="ARBA" id="ARBA00023136"/>
    </source>
</evidence>
<keyword evidence="8" id="KW-0675">Receptor</keyword>
<comment type="subcellular location">
    <subcellularLocation>
        <location evidence="1">Cell outer membrane</location>
        <topology evidence="1">Multi-pass membrane protein</topology>
    </subcellularLocation>
</comment>
<gene>
    <name evidence="8" type="ORF">Q5H93_00845</name>
</gene>
<feature type="domain" description="TonB-dependent receptor plug" evidence="7">
    <location>
        <begin position="136"/>
        <end position="236"/>
    </location>
</feature>
<evidence type="ECO:0000256" key="2">
    <source>
        <dbReference type="ARBA" id="ARBA00022448"/>
    </source>
</evidence>
<dbReference type="Pfam" id="PF07715">
    <property type="entry name" value="Plug"/>
    <property type="match status" value="1"/>
</dbReference>
<keyword evidence="5" id="KW-0472">Membrane</keyword>
<dbReference type="InterPro" id="IPR039426">
    <property type="entry name" value="TonB-dep_rcpt-like"/>
</dbReference>
<proteinExistence type="predicted"/>
<evidence type="ECO:0000313" key="9">
    <source>
        <dbReference type="Proteomes" id="UP001176429"/>
    </source>
</evidence>
<evidence type="ECO:0000256" key="1">
    <source>
        <dbReference type="ARBA" id="ARBA00004571"/>
    </source>
</evidence>
<dbReference type="EMBL" id="JAUQSY010000001">
    <property type="protein sequence ID" value="MDO7873261.1"/>
    <property type="molecule type" value="Genomic_DNA"/>
</dbReference>
<dbReference type="Gene3D" id="2.170.130.10">
    <property type="entry name" value="TonB-dependent receptor, plug domain"/>
    <property type="match status" value="1"/>
</dbReference>
<evidence type="ECO:0000256" key="3">
    <source>
        <dbReference type="ARBA" id="ARBA00022452"/>
    </source>
</evidence>
<keyword evidence="4" id="KW-0812">Transmembrane</keyword>
<keyword evidence="2" id="KW-0813">Transport</keyword>
<organism evidence="8 9">
    <name type="scientific">Hymenobacter aranciens</name>
    <dbReference type="NCBI Taxonomy" id="3063996"/>
    <lineage>
        <taxon>Bacteria</taxon>
        <taxon>Pseudomonadati</taxon>
        <taxon>Bacteroidota</taxon>
        <taxon>Cytophagia</taxon>
        <taxon>Cytophagales</taxon>
        <taxon>Hymenobacteraceae</taxon>
        <taxon>Hymenobacter</taxon>
    </lineage>
</organism>
<evidence type="ECO:0000259" key="7">
    <source>
        <dbReference type="Pfam" id="PF07715"/>
    </source>
</evidence>
<dbReference type="RefSeq" id="WP_305004575.1">
    <property type="nucleotide sequence ID" value="NZ_JAUQSY010000001.1"/>
</dbReference>
<keyword evidence="3" id="KW-1134">Transmembrane beta strand</keyword>
<reference evidence="8" key="1">
    <citation type="submission" date="2023-07" db="EMBL/GenBank/DDBJ databases">
        <authorList>
            <person name="Kim M.K."/>
        </authorList>
    </citation>
    <scope>NUCLEOTIDE SEQUENCE</scope>
    <source>
        <strain evidence="8">ASUV-10-1</strain>
    </source>
</reference>